<evidence type="ECO:0000256" key="1">
    <source>
        <dbReference type="SAM" id="MobiDB-lite"/>
    </source>
</evidence>
<organism evidence="2 3">
    <name type="scientific">Rhizosaccharibacter radicis</name>
    <dbReference type="NCBI Taxonomy" id="2782605"/>
    <lineage>
        <taxon>Bacteria</taxon>
        <taxon>Pseudomonadati</taxon>
        <taxon>Pseudomonadota</taxon>
        <taxon>Alphaproteobacteria</taxon>
        <taxon>Acetobacterales</taxon>
        <taxon>Acetobacteraceae</taxon>
        <taxon>Rhizosaccharibacter</taxon>
    </lineage>
</organism>
<proteinExistence type="predicted"/>
<accession>A0ABT1VW06</accession>
<protein>
    <submittedName>
        <fullName evidence="2">Phage tail assembly protein</fullName>
    </submittedName>
</protein>
<dbReference type="InterPro" id="IPR019289">
    <property type="entry name" value="Phage_tail_E/E"/>
</dbReference>
<dbReference type="Proteomes" id="UP001524547">
    <property type="component" value="Unassembled WGS sequence"/>
</dbReference>
<keyword evidence="3" id="KW-1185">Reference proteome</keyword>
<comment type="caution">
    <text evidence="2">The sequence shown here is derived from an EMBL/GenBank/DDBJ whole genome shotgun (WGS) entry which is preliminary data.</text>
</comment>
<gene>
    <name evidence="2" type="ORF">NFI88_06625</name>
</gene>
<feature type="region of interest" description="Disordered" evidence="1">
    <location>
        <begin position="1"/>
        <end position="29"/>
    </location>
</feature>
<name>A0ABT1VW06_9PROT</name>
<reference evidence="2 3" key="1">
    <citation type="submission" date="2022-06" db="EMBL/GenBank/DDBJ databases">
        <title>Rhizosaccharibacter gen. nov. sp. nov. KSS12, endophytic bacteria isolated from sugarcane.</title>
        <authorList>
            <person name="Pitiwittayakul N."/>
        </authorList>
    </citation>
    <scope>NUCLEOTIDE SEQUENCE [LARGE SCALE GENOMIC DNA]</scope>
    <source>
        <strain evidence="2 3">KSS12</strain>
    </source>
</reference>
<evidence type="ECO:0000313" key="3">
    <source>
        <dbReference type="Proteomes" id="UP001524547"/>
    </source>
</evidence>
<sequence>MEGEGDAGGPEKPAPRLVLPIEPPIDHGGERWDQIELREPRVSEVKASEEVMGATATPAAVLDAEAKLVALVGGVPDEVIAKLPTSVLNAGADYLQSFEPFGRSHRDDDPALLLELDEPVEVQKGSFTEIPLREPRVGERRKAEQHLSRGITPAAYRAMEVALVTAVSELPPAAVLKLPISAFARSAEYLTGFFERGRGTGRKSRPT</sequence>
<dbReference type="Pfam" id="PF10109">
    <property type="entry name" value="Phage_TAC_7"/>
    <property type="match status" value="2"/>
</dbReference>
<evidence type="ECO:0000313" key="2">
    <source>
        <dbReference type="EMBL" id="MCQ8240518.1"/>
    </source>
</evidence>
<dbReference type="EMBL" id="JAMZEJ010000004">
    <property type="protein sequence ID" value="MCQ8240518.1"/>
    <property type="molecule type" value="Genomic_DNA"/>
</dbReference>
<dbReference type="RefSeq" id="WP_422919267.1">
    <property type="nucleotide sequence ID" value="NZ_JAMZEJ010000004.1"/>
</dbReference>